<gene>
    <name evidence="2" type="ORF">MNBD_IGNAVI01-2578</name>
</gene>
<dbReference type="EMBL" id="UOGD01000266">
    <property type="protein sequence ID" value="VAX24132.1"/>
    <property type="molecule type" value="Genomic_DNA"/>
</dbReference>
<dbReference type="Pfam" id="PF08241">
    <property type="entry name" value="Methyltransf_11"/>
    <property type="match status" value="1"/>
</dbReference>
<sequence length="257" mass="29804">MDNREYYEKFDWDNAKLDQKIQDKIGLIVDAIPPNVKTIADVGCGDGTISNELNEKFNVTAIDRSFNALKYVKAKKVQASAELLPIKSNSVDLVFSSEMIEHLPENIFVNAVSEIKRISNKYIFLTFPNDENIEKQVTRCTKCGYDFNKSYHLRSINIDSIKNLFPEYKIVTQFEYGLKIRDYNRSLSSLKHKFTPSTAWIPSFWTPNQKRGTMCPNCGHEFEIPYKFNLLAYSLDMLNILISKKRPYQLCILLEKK</sequence>
<dbReference type="InterPro" id="IPR029063">
    <property type="entry name" value="SAM-dependent_MTases_sf"/>
</dbReference>
<dbReference type="GO" id="GO:0008757">
    <property type="term" value="F:S-adenosylmethionine-dependent methyltransferase activity"/>
    <property type="evidence" value="ECO:0007669"/>
    <property type="project" value="InterPro"/>
</dbReference>
<dbReference type="Gene3D" id="3.40.50.150">
    <property type="entry name" value="Vaccinia Virus protein VP39"/>
    <property type="match status" value="1"/>
</dbReference>
<feature type="domain" description="Methyltransferase type 11" evidence="1">
    <location>
        <begin position="41"/>
        <end position="118"/>
    </location>
</feature>
<dbReference type="CDD" id="cd02440">
    <property type="entry name" value="AdoMet_MTases"/>
    <property type="match status" value="1"/>
</dbReference>
<dbReference type="SUPFAM" id="SSF53335">
    <property type="entry name" value="S-adenosyl-L-methionine-dependent methyltransferases"/>
    <property type="match status" value="1"/>
</dbReference>
<protein>
    <recommendedName>
        <fullName evidence="1">Methyltransferase type 11 domain-containing protein</fullName>
    </recommendedName>
</protein>
<organism evidence="2">
    <name type="scientific">hydrothermal vent metagenome</name>
    <dbReference type="NCBI Taxonomy" id="652676"/>
    <lineage>
        <taxon>unclassified sequences</taxon>
        <taxon>metagenomes</taxon>
        <taxon>ecological metagenomes</taxon>
    </lineage>
</organism>
<dbReference type="AlphaFoldDB" id="A0A3B1C7L0"/>
<name>A0A3B1C7L0_9ZZZZ</name>
<evidence type="ECO:0000259" key="1">
    <source>
        <dbReference type="Pfam" id="PF08241"/>
    </source>
</evidence>
<dbReference type="PANTHER" id="PTHR43591:SF24">
    <property type="entry name" value="2-METHOXY-6-POLYPRENYL-1,4-BENZOQUINOL METHYLASE, MITOCHONDRIAL"/>
    <property type="match status" value="1"/>
</dbReference>
<evidence type="ECO:0000313" key="2">
    <source>
        <dbReference type="EMBL" id="VAX24132.1"/>
    </source>
</evidence>
<proteinExistence type="predicted"/>
<accession>A0A3B1C7L0</accession>
<reference evidence="2" key="1">
    <citation type="submission" date="2018-06" db="EMBL/GenBank/DDBJ databases">
        <authorList>
            <person name="Zhirakovskaya E."/>
        </authorList>
    </citation>
    <scope>NUCLEOTIDE SEQUENCE</scope>
</reference>
<dbReference type="PANTHER" id="PTHR43591">
    <property type="entry name" value="METHYLTRANSFERASE"/>
    <property type="match status" value="1"/>
</dbReference>
<dbReference type="InterPro" id="IPR013216">
    <property type="entry name" value="Methyltransf_11"/>
</dbReference>